<dbReference type="InterPro" id="IPR000668">
    <property type="entry name" value="Peptidase_C1A_C"/>
</dbReference>
<dbReference type="PROSITE" id="PS00640">
    <property type="entry name" value="THIOL_PROTEASE_ASN"/>
    <property type="match status" value="1"/>
</dbReference>
<dbReference type="PANTHER" id="PTHR12411">
    <property type="entry name" value="CYSTEINE PROTEASE FAMILY C1-RELATED"/>
    <property type="match status" value="1"/>
</dbReference>
<dbReference type="Pfam" id="PF00112">
    <property type="entry name" value="Peptidase_C1"/>
    <property type="match status" value="1"/>
</dbReference>
<evidence type="ECO:0000313" key="5">
    <source>
        <dbReference type="EMBL" id="QHT77546.1"/>
    </source>
</evidence>
<dbReference type="InterPro" id="IPR013201">
    <property type="entry name" value="Prot_inhib_I29"/>
</dbReference>
<dbReference type="InterPro" id="IPR025661">
    <property type="entry name" value="Pept_asp_AS"/>
</dbReference>
<dbReference type="PROSITE" id="PS00639">
    <property type="entry name" value="THIOL_PROTEASE_HIS"/>
    <property type="match status" value="1"/>
</dbReference>
<dbReference type="Pfam" id="PF08246">
    <property type="entry name" value="Inhibitor_I29"/>
    <property type="match status" value="1"/>
</dbReference>
<dbReference type="AlphaFoldDB" id="A0A6C0HBF7"/>
<dbReference type="EMBL" id="MN739918">
    <property type="protein sequence ID" value="QHT77546.1"/>
    <property type="molecule type" value="Genomic_DNA"/>
</dbReference>
<dbReference type="SUPFAM" id="SSF54001">
    <property type="entry name" value="Cysteine proteinases"/>
    <property type="match status" value="1"/>
</dbReference>
<sequence>MHLRIILQQFFLVGSLLMTTTSIPIVFSSALDENIDNIDFWKSFVSFQARFKKIYPSETELQQRFEIFKENVITIFQHNLEKKENYTMGINQFTDLTSIEFQKNIIHSGFIGSTASSLRGKSKCSQYTYQQIKVPSSIDWRSSGAVTPVKDQGQCGSCWSFSATGAMEGAWSISTGNLVSLSEEQLVDCSKRYGNLGCNGGLMDNAFQYAIDNGICVESDYPYTASSGSSGSCQSTCDPEVTISDCADVPANNQLALKEAVSFGPVSIAIEADTRIFQSYSSGVITSSSCGTDLDHGVLIVGYGTEPETQLDYWLVKNSWSTTWGDKGYVKIQRSDSTNDIGICGIAAQPSFPIV</sequence>
<dbReference type="GO" id="GO:0008234">
    <property type="term" value="F:cysteine-type peptidase activity"/>
    <property type="evidence" value="ECO:0007669"/>
    <property type="project" value="InterPro"/>
</dbReference>
<evidence type="ECO:0000259" key="3">
    <source>
        <dbReference type="SMART" id="SM00645"/>
    </source>
</evidence>
<evidence type="ECO:0008006" key="6">
    <source>
        <dbReference type="Google" id="ProtNLM"/>
    </source>
</evidence>
<dbReference type="CDD" id="cd02248">
    <property type="entry name" value="Peptidase_C1A"/>
    <property type="match status" value="1"/>
</dbReference>
<dbReference type="PRINTS" id="PR00705">
    <property type="entry name" value="PAPAIN"/>
</dbReference>
<dbReference type="SMART" id="SM00645">
    <property type="entry name" value="Pept_C1"/>
    <property type="match status" value="1"/>
</dbReference>
<evidence type="ECO:0000256" key="1">
    <source>
        <dbReference type="ARBA" id="ARBA00008455"/>
    </source>
</evidence>
<proteinExistence type="inferred from homology"/>
<evidence type="ECO:0000259" key="4">
    <source>
        <dbReference type="SMART" id="SM00848"/>
    </source>
</evidence>
<dbReference type="FunFam" id="3.90.70.10:FF:000039">
    <property type="entry name" value="Cysteine proteinase 2, putative"/>
    <property type="match status" value="1"/>
</dbReference>
<dbReference type="PROSITE" id="PS00139">
    <property type="entry name" value="THIOL_PROTEASE_CYS"/>
    <property type="match status" value="1"/>
</dbReference>
<dbReference type="InterPro" id="IPR039417">
    <property type="entry name" value="Peptidase_C1A_papain-like"/>
</dbReference>
<feature type="domain" description="Cathepsin propeptide inhibitor" evidence="4">
    <location>
        <begin position="44"/>
        <end position="101"/>
    </location>
</feature>
<evidence type="ECO:0000256" key="2">
    <source>
        <dbReference type="ARBA" id="ARBA00023157"/>
    </source>
</evidence>
<dbReference type="SMART" id="SM00848">
    <property type="entry name" value="Inhibitor_I29"/>
    <property type="match status" value="1"/>
</dbReference>
<accession>A0A6C0HBF7</accession>
<dbReference type="Gene3D" id="3.90.70.10">
    <property type="entry name" value="Cysteine proteinases"/>
    <property type="match status" value="1"/>
</dbReference>
<dbReference type="InterPro" id="IPR025660">
    <property type="entry name" value="Pept_his_AS"/>
</dbReference>
<feature type="domain" description="Peptidase C1A papain C-terminal" evidence="3">
    <location>
        <begin position="134"/>
        <end position="354"/>
    </location>
</feature>
<dbReference type="InterPro" id="IPR013128">
    <property type="entry name" value="Peptidase_C1A"/>
</dbReference>
<dbReference type="InterPro" id="IPR000169">
    <property type="entry name" value="Pept_cys_AS"/>
</dbReference>
<comment type="similarity">
    <text evidence="1">Belongs to the peptidase C1 family.</text>
</comment>
<dbReference type="InterPro" id="IPR038765">
    <property type="entry name" value="Papain-like_cys_pep_sf"/>
</dbReference>
<protein>
    <recommendedName>
        <fullName evidence="6">Peptidase C1A papain C-terminal domain-containing protein</fullName>
    </recommendedName>
</protein>
<dbReference type="GO" id="GO:0006508">
    <property type="term" value="P:proteolysis"/>
    <property type="evidence" value="ECO:0007669"/>
    <property type="project" value="InterPro"/>
</dbReference>
<name>A0A6C0HBF7_9ZZZZ</name>
<reference evidence="5" key="1">
    <citation type="journal article" date="2020" name="Nature">
        <title>Giant virus diversity and host interactions through global metagenomics.</title>
        <authorList>
            <person name="Schulz F."/>
            <person name="Roux S."/>
            <person name="Paez-Espino D."/>
            <person name="Jungbluth S."/>
            <person name="Walsh D.A."/>
            <person name="Denef V.J."/>
            <person name="McMahon K.D."/>
            <person name="Konstantinidis K.T."/>
            <person name="Eloe-Fadrosh E.A."/>
            <person name="Kyrpides N.C."/>
            <person name="Woyke T."/>
        </authorList>
    </citation>
    <scope>NUCLEOTIDE SEQUENCE</scope>
    <source>
        <strain evidence="5">GVMAG-M-3300023179-86</strain>
    </source>
</reference>
<keyword evidence="2" id="KW-1015">Disulfide bond</keyword>
<organism evidence="5">
    <name type="scientific">viral metagenome</name>
    <dbReference type="NCBI Taxonomy" id="1070528"/>
    <lineage>
        <taxon>unclassified sequences</taxon>
        <taxon>metagenomes</taxon>
        <taxon>organismal metagenomes</taxon>
    </lineage>
</organism>